<evidence type="ECO:0000259" key="11">
    <source>
        <dbReference type="PROSITE" id="PS50113"/>
    </source>
</evidence>
<dbReference type="GO" id="GO:0006355">
    <property type="term" value="P:regulation of DNA-templated transcription"/>
    <property type="evidence" value="ECO:0007669"/>
    <property type="project" value="InterPro"/>
</dbReference>
<dbReference type="Gene3D" id="3.30.450.20">
    <property type="entry name" value="PAS domain"/>
    <property type="match status" value="1"/>
</dbReference>
<protein>
    <recommendedName>
        <fullName evidence="2">histidine kinase</fullName>
        <ecNumber evidence="2">2.7.13.3</ecNumber>
    </recommendedName>
</protein>
<keyword evidence="6" id="KW-0418">Kinase</keyword>
<dbReference type="SUPFAM" id="SSF55785">
    <property type="entry name" value="PYP-like sensor domain (PAS domain)"/>
    <property type="match status" value="1"/>
</dbReference>
<keyword evidence="4" id="KW-0808">Transferase</keyword>
<keyword evidence="3" id="KW-0597">Phosphoprotein</keyword>
<feature type="transmembrane region" description="Helical" evidence="9">
    <location>
        <begin position="119"/>
        <end position="138"/>
    </location>
</feature>
<dbReference type="SMART" id="SM00387">
    <property type="entry name" value="HATPase_c"/>
    <property type="match status" value="1"/>
</dbReference>
<dbReference type="CDD" id="cd00130">
    <property type="entry name" value="PAS"/>
    <property type="match status" value="1"/>
</dbReference>
<feature type="transmembrane region" description="Helical" evidence="9">
    <location>
        <begin position="44"/>
        <end position="64"/>
    </location>
</feature>
<evidence type="ECO:0000256" key="8">
    <source>
        <dbReference type="ARBA" id="ARBA00023012"/>
    </source>
</evidence>
<dbReference type="PANTHER" id="PTHR43065:SF10">
    <property type="entry name" value="PEROXIDE STRESS-ACTIVATED HISTIDINE KINASE MAK3"/>
    <property type="match status" value="1"/>
</dbReference>
<dbReference type="SUPFAM" id="SSF47384">
    <property type="entry name" value="Homodimeric domain of signal transducing histidine kinase"/>
    <property type="match status" value="1"/>
</dbReference>
<dbReference type="Pfam" id="PF00989">
    <property type="entry name" value="PAS"/>
    <property type="match status" value="1"/>
</dbReference>
<feature type="domain" description="PAC" evidence="11">
    <location>
        <begin position="266"/>
        <end position="318"/>
    </location>
</feature>
<dbReference type="EC" id="2.7.13.3" evidence="2"/>
<dbReference type="Pfam" id="PF02518">
    <property type="entry name" value="HATPase_c"/>
    <property type="match status" value="1"/>
</dbReference>
<keyword evidence="8" id="KW-0902">Two-component regulatory system</keyword>
<name>A0AAW4L4S5_9BACT</name>
<evidence type="ECO:0000259" key="10">
    <source>
        <dbReference type="PROSITE" id="PS50109"/>
    </source>
</evidence>
<evidence type="ECO:0000313" key="13">
    <source>
        <dbReference type="Proteomes" id="UP000811899"/>
    </source>
</evidence>
<dbReference type="SMART" id="SM00091">
    <property type="entry name" value="PAS"/>
    <property type="match status" value="1"/>
</dbReference>
<dbReference type="SUPFAM" id="SSF55874">
    <property type="entry name" value="ATPase domain of HSP90 chaperone/DNA topoisomerase II/histidine kinase"/>
    <property type="match status" value="1"/>
</dbReference>
<proteinExistence type="predicted"/>
<feature type="transmembrane region" description="Helical" evidence="9">
    <location>
        <begin position="96"/>
        <end position="114"/>
    </location>
</feature>
<dbReference type="PRINTS" id="PR00344">
    <property type="entry name" value="BCTRLSENSOR"/>
</dbReference>
<dbReference type="EMBL" id="JAHCVJ010000003">
    <property type="protein sequence ID" value="MBT0664557.1"/>
    <property type="molecule type" value="Genomic_DNA"/>
</dbReference>
<organism evidence="12 13">
    <name type="scientific">Geoanaerobacter pelophilus</name>
    <dbReference type="NCBI Taxonomy" id="60036"/>
    <lineage>
        <taxon>Bacteria</taxon>
        <taxon>Pseudomonadati</taxon>
        <taxon>Thermodesulfobacteriota</taxon>
        <taxon>Desulfuromonadia</taxon>
        <taxon>Geobacterales</taxon>
        <taxon>Geobacteraceae</taxon>
        <taxon>Geoanaerobacter</taxon>
    </lineage>
</organism>
<dbReference type="NCBIfam" id="TIGR00229">
    <property type="entry name" value="sensory_box"/>
    <property type="match status" value="1"/>
</dbReference>
<accession>A0AAW4L4S5</accession>
<dbReference type="Pfam" id="PF25323">
    <property type="entry name" value="6TM_PilS"/>
    <property type="match status" value="1"/>
</dbReference>
<keyword evidence="9" id="KW-1133">Transmembrane helix</keyword>
<dbReference type="SMART" id="SM00388">
    <property type="entry name" value="HisKA"/>
    <property type="match status" value="1"/>
</dbReference>
<evidence type="ECO:0000256" key="5">
    <source>
        <dbReference type="ARBA" id="ARBA00022741"/>
    </source>
</evidence>
<keyword evidence="9" id="KW-0812">Transmembrane</keyword>
<dbReference type="InterPro" id="IPR035965">
    <property type="entry name" value="PAS-like_dom_sf"/>
</dbReference>
<dbReference type="InterPro" id="IPR000014">
    <property type="entry name" value="PAS"/>
</dbReference>
<dbReference type="CDD" id="cd00082">
    <property type="entry name" value="HisKA"/>
    <property type="match status" value="1"/>
</dbReference>
<reference evidence="12 13" key="1">
    <citation type="submission" date="2021-05" db="EMBL/GenBank/DDBJ databases">
        <title>The draft genome of Geobacter pelophilus DSM 12255.</title>
        <authorList>
            <person name="Xu Z."/>
            <person name="Masuda Y."/>
            <person name="Itoh H."/>
            <person name="Senoo K."/>
        </authorList>
    </citation>
    <scope>NUCLEOTIDE SEQUENCE [LARGE SCALE GENOMIC DNA]</scope>
    <source>
        <strain evidence="12 13">DSM 12255</strain>
    </source>
</reference>
<comment type="catalytic activity">
    <reaction evidence="1">
        <text>ATP + protein L-histidine = ADP + protein N-phospho-L-histidine.</text>
        <dbReference type="EC" id="2.7.13.3"/>
    </reaction>
</comment>
<dbReference type="GO" id="GO:0005524">
    <property type="term" value="F:ATP binding"/>
    <property type="evidence" value="ECO:0007669"/>
    <property type="project" value="UniProtKB-KW"/>
</dbReference>
<keyword evidence="9" id="KW-0472">Membrane</keyword>
<dbReference type="InterPro" id="IPR004358">
    <property type="entry name" value="Sig_transdc_His_kin-like_C"/>
</dbReference>
<dbReference type="GO" id="GO:0000155">
    <property type="term" value="F:phosphorelay sensor kinase activity"/>
    <property type="evidence" value="ECO:0007669"/>
    <property type="project" value="InterPro"/>
</dbReference>
<feature type="transmembrane region" description="Helical" evidence="9">
    <location>
        <begin position="7"/>
        <end position="24"/>
    </location>
</feature>
<evidence type="ECO:0000256" key="6">
    <source>
        <dbReference type="ARBA" id="ARBA00022777"/>
    </source>
</evidence>
<keyword evidence="13" id="KW-1185">Reference proteome</keyword>
<dbReference type="Gene3D" id="3.30.565.10">
    <property type="entry name" value="Histidine kinase-like ATPase, C-terminal domain"/>
    <property type="match status" value="1"/>
</dbReference>
<evidence type="ECO:0000256" key="2">
    <source>
        <dbReference type="ARBA" id="ARBA00012438"/>
    </source>
</evidence>
<evidence type="ECO:0000256" key="9">
    <source>
        <dbReference type="SAM" id="Phobius"/>
    </source>
</evidence>
<keyword evidence="5" id="KW-0547">Nucleotide-binding</keyword>
<dbReference type="PROSITE" id="PS50113">
    <property type="entry name" value="PAC"/>
    <property type="match status" value="1"/>
</dbReference>
<dbReference type="PROSITE" id="PS50109">
    <property type="entry name" value="HIS_KIN"/>
    <property type="match status" value="1"/>
</dbReference>
<evidence type="ECO:0000256" key="4">
    <source>
        <dbReference type="ARBA" id="ARBA00022679"/>
    </source>
</evidence>
<dbReference type="InterPro" id="IPR036890">
    <property type="entry name" value="HATPase_C_sf"/>
</dbReference>
<dbReference type="InterPro" id="IPR003661">
    <property type="entry name" value="HisK_dim/P_dom"/>
</dbReference>
<evidence type="ECO:0000256" key="7">
    <source>
        <dbReference type="ARBA" id="ARBA00022840"/>
    </source>
</evidence>
<feature type="transmembrane region" description="Helical" evidence="9">
    <location>
        <begin position="158"/>
        <end position="180"/>
    </location>
</feature>
<dbReference type="PANTHER" id="PTHR43065">
    <property type="entry name" value="SENSOR HISTIDINE KINASE"/>
    <property type="match status" value="1"/>
</dbReference>
<dbReference type="Proteomes" id="UP000811899">
    <property type="component" value="Unassembled WGS sequence"/>
</dbReference>
<evidence type="ECO:0000256" key="1">
    <source>
        <dbReference type="ARBA" id="ARBA00000085"/>
    </source>
</evidence>
<dbReference type="InterPro" id="IPR005467">
    <property type="entry name" value="His_kinase_dom"/>
</dbReference>
<dbReference type="InterPro" id="IPR003594">
    <property type="entry name" value="HATPase_dom"/>
</dbReference>
<dbReference type="Pfam" id="PF00512">
    <property type="entry name" value="HisKA"/>
    <property type="match status" value="1"/>
</dbReference>
<evidence type="ECO:0000256" key="3">
    <source>
        <dbReference type="ARBA" id="ARBA00022553"/>
    </source>
</evidence>
<dbReference type="RefSeq" id="WP_214171321.1">
    <property type="nucleotide sequence ID" value="NZ_JAHCVJ010000003.1"/>
</dbReference>
<sequence>MSDRRRLTWYAIARMIVVTLFYASTSILYESHPESFDSLSLSGLWKLIGATYIFSFLSLAALSLQEKIRPVLTYTQIIWDLLLVTLLILLTGGISSPYSFLYILAIISSSVLLARRQAFYAASLCAILYGAIIDLQYYGKLLSIGLSPNVAQQYGLPYLLYTVFLNITAFYITALLTGYLSERAKTSESALLEKEIDYLELERLNSLIVKNLTSGLMTVTPQGRVRVFNRFAEELTGISQEKAYDRLLVELIPGFELVLSQQEVVVSGEAQFIDPAGEELIFGYRSIRFFDNKGEFSGIILNFEDLSRIRRMEEELKRADRLAAIGELAARIAHEIRNPLASISGSVQLMAQSSEIPAQDRKLLAIVLRETDRLNALISDFLVYARPVALNLSSVDINELCFELDVLLKPDPRFSKVSMVMSVETGSAVLADRDQLQQVFWNLLVNAAEAMPYGGEITITGTKVHLSGRRSDRKNFVRIDIKDNGTGMAEAATKHLFEPFFTTKPDGTGLGLATVYRIIEAHEGRIFVESAPSRGTIFSILLPAGEIGGE</sequence>
<evidence type="ECO:0000313" key="12">
    <source>
        <dbReference type="EMBL" id="MBT0664557.1"/>
    </source>
</evidence>
<dbReference type="Gene3D" id="1.10.287.130">
    <property type="match status" value="1"/>
</dbReference>
<dbReference type="InterPro" id="IPR000700">
    <property type="entry name" value="PAS-assoc_C"/>
</dbReference>
<gene>
    <name evidence="12" type="ORF">KI809_09625</name>
</gene>
<keyword evidence="7" id="KW-0067">ATP-binding</keyword>
<comment type="caution">
    <text evidence="12">The sequence shown here is derived from an EMBL/GenBank/DDBJ whole genome shotgun (WGS) entry which is preliminary data.</text>
</comment>
<dbReference type="InterPro" id="IPR036097">
    <property type="entry name" value="HisK_dim/P_sf"/>
</dbReference>
<dbReference type="AlphaFoldDB" id="A0AAW4L4S5"/>
<feature type="transmembrane region" description="Helical" evidence="9">
    <location>
        <begin position="71"/>
        <end position="90"/>
    </location>
</feature>
<dbReference type="InterPro" id="IPR013767">
    <property type="entry name" value="PAS_fold"/>
</dbReference>
<feature type="domain" description="Histidine kinase" evidence="10">
    <location>
        <begin position="331"/>
        <end position="546"/>
    </location>
</feature>